<dbReference type="Pfam" id="PF03471">
    <property type="entry name" value="CorC_HlyC"/>
    <property type="match status" value="1"/>
</dbReference>
<accession>A0A9D1VSD8</accession>
<feature type="transmembrane region" description="Helical" evidence="10">
    <location>
        <begin position="121"/>
        <end position="146"/>
    </location>
</feature>
<dbReference type="InterPro" id="IPR046342">
    <property type="entry name" value="CBS_dom_sf"/>
</dbReference>
<dbReference type="SUPFAM" id="SSF54631">
    <property type="entry name" value="CBS-domain pair"/>
    <property type="match status" value="1"/>
</dbReference>
<evidence type="ECO:0000256" key="1">
    <source>
        <dbReference type="ARBA" id="ARBA00004651"/>
    </source>
</evidence>
<dbReference type="InterPro" id="IPR005170">
    <property type="entry name" value="Transptr-assoc_dom"/>
</dbReference>
<evidence type="ECO:0000256" key="8">
    <source>
        <dbReference type="PROSITE-ProRule" id="PRU00703"/>
    </source>
</evidence>
<dbReference type="InterPro" id="IPR000644">
    <property type="entry name" value="CBS_dom"/>
</dbReference>
<gene>
    <name evidence="13" type="ORF">H9982_05675</name>
</gene>
<proteinExistence type="predicted"/>
<feature type="domain" description="CBS" evidence="11">
    <location>
        <begin position="194"/>
        <end position="256"/>
    </location>
</feature>
<keyword evidence="4" id="KW-0677">Repeat</keyword>
<sequence>IALISARKSKLSSDAKRGSKTAAAALKLSSEPDRFLSTIQIGITLIGILTGLYSGDTLAKSLGDIFVAWGLSGSYAYGVAQVLIVIIVTYLSIVVGELVPKRIGLNMADGAARVVARPMQMLSVIAMPFVWLLSKSTALLVSILGIKDAESKVTEEEIKSMIQEGTESGEVQEVEQDIMERVFVLGDQRVSSIMTNRKDIVCMDISMTVEEIRKVITEELHEAYPVIAGNMDDVRGFVTLKDLILTLNKEDFNFASVVSPAVYFPENMTVYKALEGLRTKKVSRALVCDEFGSLQGVVTLRDILEGLVGSIEDAQDQPYIVPRHDNKSWLVDGMCPFYDFLSYFEREDLYRPSDYTTVGGLVLNLLEHIPVAGERIEWNGFTLEVVDMDGARIDKLMVTLKEESTQPAE</sequence>
<feature type="non-terminal residue" evidence="13">
    <location>
        <position position="1"/>
    </location>
</feature>
<evidence type="ECO:0000256" key="10">
    <source>
        <dbReference type="SAM" id="Phobius"/>
    </source>
</evidence>
<evidence type="ECO:0000259" key="12">
    <source>
        <dbReference type="PROSITE" id="PS51846"/>
    </source>
</evidence>
<dbReference type="InterPro" id="IPR051676">
    <property type="entry name" value="UPF0053_domain"/>
</dbReference>
<evidence type="ECO:0000259" key="11">
    <source>
        <dbReference type="PROSITE" id="PS51371"/>
    </source>
</evidence>
<dbReference type="Gene3D" id="3.10.580.10">
    <property type="entry name" value="CBS-domain"/>
    <property type="match status" value="1"/>
</dbReference>
<dbReference type="SMART" id="SM00116">
    <property type="entry name" value="CBS"/>
    <property type="match status" value="2"/>
</dbReference>
<name>A0A9D1VSD8_9BACT</name>
<organism evidence="13 14">
    <name type="scientific">Candidatus Barnesiella excrementipullorum</name>
    <dbReference type="NCBI Taxonomy" id="2838479"/>
    <lineage>
        <taxon>Bacteria</taxon>
        <taxon>Pseudomonadati</taxon>
        <taxon>Bacteroidota</taxon>
        <taxon>Bacteroidia</taxon>
        <taxon>Bacteroidales</taxon>
        <taxon>Barnesiellaceae</taxon>
        <taxon>Barnesiella</taxon>
    </lineage>
</organism>
<dbReference type="InterPro" id="IPR016169">
    <property type="entry name" value="FAD-bd_PCMH_sub2"/>
</dbReference>
<dbReference type="EMBL" id="DXFB01000149">
    <property type="protein sequence ID" value="HIX45690.1"/>
    <property type="molecule type" value="Genomic_DNA"/>
</dbReference>
<evidence type="ECO:0000256" key="9">
    <source>
        <dbReference type="PROSITE-ProRule" id="PRU01193"/>
    </source>
</evidence>
<dbReference type="InterPro" id="IPR002550">
    <property type="entry name" value="CNNM"/>
</dbReference>
<comment type="caution">
    <text evidence="13">The sequence shown here is derived from an EMBL/GenBank/DDBJ whole genome shotgun (WGS) entry which is preliminary data.</text>
</comment>
<dbReference type="PANTHER" id="PTHR43099:SF5">
    <property type="entry name" value="HLYC_CORC FAMILY TRANSPORTER"/>
    <property type="match status" value="1"/>
</dbReference>
<feature type="transmembrane region" description="Helical" evidence="10">
    <location>
        <begin position="75"/>
        <end position="100"/>
    </location>
</feature>
<evidence type="ECO:0000256" key="3">
    <source>
        <dbReference type="ARBA" id="ARBA00022692"/>
    </source>
</evidence>
<feature type="domain" description="CNNM transmembrane" evidence="12">
    <location>
        <begin position="1"/>
        <end position="175"/>
    </location>
</feature>
<dbReference type="Pfam" id="PF00571">
    <property type="entry name" value="CBS"/>
    <property type="match status" value="2"/>
</dbReference>
<feature type="domain" description="CBS" evidence="11">
    <location>
        <begin position="257"/>
        <end position="314"/>
    </location>
</feature>
<feature type="transmembrane region" description="Helical" evidence="10">
    <location>
        <begin position="35"/>
        <end position="55"/>
    </location>
</feature>
<dbReference type="PROSITE" id="PS51371">
    <property type="entry name" value="CBS"/>
    <property type="match status" value="2"/>
</dbReference>
<dbReference type="Proteomes" id="UP000824246">
    <property type="component" value="Unassembled WGS sequence"/>
</dbReference>
<reference evidence="13" key="2">
    <citation type="submission" date="2021-04" db="EMBL/GenBank/DDBJ databases">
        <authorList>
            <person name="Gilroy R."/>
        </authorList>
    </citation>
    <scope>NUCLEOTIDE SEQUENCE</scope>
    <source>
        <strain evidence="13">ChiHjej12B11-16260</strain>
    </source>
</reference>
<dbReference type="PANTHER" id="PTHR43099">
    <property type="entry name" value="UPF0053 PROTEIN YRKA"/>
    <property type="match status" value="1"/>
</dbReference>
<evidence type="ECO:0000256" key="4">
    <source>
        <dbReference type="ARBA" id="ARBA00022737"/>
    </source>
</evidence>
<dbReference type="GO" id="GO:0005886">
    <property type="term" value="C:plasma membrane"/>
    <property type="evidence" value="ECO:0007669"/>
    <property type="project" value="UniProtKB-SubCell"/>
</dbReference>
<evidence type="ECO:0000256" key="7">
    <source>
        <dbReference type="ARBA" id="ARBA00023136"/>
    </source>
</evidence>
<dbReference type="GO" id="GO:0050660">
    <property type="term" value="F:flavin adenine dinucleotide binding"/>
    <property type="evidence" value="ECO:0007669"/>
    <property type="project" value="InterPro"/>
</dbReference>
<comment type="subcellular location">
    <subcellularLocation>
        <location evidence="1">Cell membrane</location>
        <topology evidence="1">Multi-pass membrane protein</topology>
    </subcellularLocation>
</comment>
<dbReference type="SUPFAM" id="SSF56176">
    <property type="entry name" value="FAD-binding/transporter-associated domain-like"/>
    <property type="match status" value="1"/>
</dbReference>
<dbReference type="InterPro" id="IPR044751">
    <property type="entry name" value="Ion_transp-like_CBS"/>
</dbReference>
<evidence type="ECO:0000256" key="6">
    <source>
        <dbReference type="ARBA" id="ARBA00023122"/>
    </source>
</evidence>
<dbReference type="Pfam" id="PF01595">
    <property type="entry name" value="CNNM"/>
    <property type="match status" value="1"/>
</dbReference>
<dbReference type="Gene3D" id="3.30.465.10">
    <property type="match status" value="1"/>
</dbReference>
<protein>
    <submittedName>
        <fullName evidence="13">Hemolysin family protein</fullName>
    </submittedName>
</protein>
<keyword evidence="7 9" id="KW-0472">Membrane</keyword>
<dbReference type="AlphaFoldDB" id="A0A9D1VSD8"/>
<evidence type="ECO:0000313" key="13">
    <source>
        <dbReference type="EMBL" id="HIX45690.1"/>
    </source>
</evidence>
<dbReference type="SMART" id="SM01091">
    <property type="entry name" value="CorC_HlyC"/>
    <property type="match status" value="1"/>
</dbReference>
<reference evidence="13" key="1">
    <citation type="journal article" date="2021" name="PeerJ">
        <title>Extensive microbial diversity within the chicken gut microbiome revealed by metagenomics and culture.</title>
        <authorList>
            <person name="Gilroy R."/>
            <person name="Ravi A."/>
            <person name="Getino M."/>
            <person name="Pursley I."/>
            <person name="Horton D.L."/>
            <person name="Alikhan N.F."/>
            <person name="Baker D."/>
            <person name="Gharbi K."/>
            <person name="Hall N."/>
            <person name="Watson M."/>
            <person name="Adriaenssens E.M."/>
            <person name="Foster-Nyarko E."/>
            <person name="Jarju S."/>
            <person name="Secka A."/>
            <person name="Antonio M."/>
            <person name="Oren A."/>
            <person name="Chaudhuri R.R."/>
            <person name="La Ragione R."/>
            <person name="Hildebrand F."/>
            <person name="Pallen M.J."/>
        </authorList>
    </citation>
    <scope>NUCLEOTIDE SEQUENCE</scope>
    <source>
        <strain evidence="13">ChiHjej12B11-16260</strain>
    </source>
</reference>
<dbReference type="CDD" id="cd04590">
    <property type="entry name" value="CBS_pair_CorC_HlyC_assoc"/>
    <property type="match status" value="1"/>
</dbReference>
<dbReference type="PROSITE" id="PS51846">
    <property type="entry name" value="CNNM"/>
    <property type="match status" value="1"/>
</dbReference>
<keyword evidence="5 9" id="KW-1133">Transmembrane helix</keyword>
<keyword evidence="6 8" id="KW-0129">CBS domain</keyword>
<dbReference type="InterPro" id="IPR036318">
    <property type="entry name" value="FAD-bd_PCMH-like_sf"/>
</dbReference>
<evidence type="ECO:0000313" key="14">
    <source>
        <dbReference type="Proteomes" id="UP000824246"/>
    </source>
</evidence>
<evidence type="ECO:0000256" key="5">
    <source>
        <dbReference type="ARBA" id="ARBA00022989"/>
    </source>
</evidence>
<evidence type="ECO:0000256" key="2">
    <source>
        <dbReference type="ARBA" id="ARBA00022475"/>
    </source>
</evidence>
<keyword evidence="2" id="KW-1003">Cell membrane</keyword>
<keyword evidence="3 9" id="KW-0812">Transmembrane</keyword>